<dbReference type="EMBL" id="LGUB01000472">
    <property type="protein sequence ID" value="KRH93143.1"/>
    <property type="molecule type" value="Genomic_DNA"/>
</dbReference>
<dbReference type="OrthoDB" id="2193302at2759"/>
<feature type="region of interest" description="Disordered" evidence="1">
    <location>
        <begin position="44"/>
        <end position="65"/>
    </location>
</feature>
<feature type="compositionally biased region" description="Basic residues" evidence="1">
    <location>
        <begin position="54"/>
        <end position="64"/>
    </location>
</feature>
<proteinExistence type="predicted"/>
<gene>
    <name evidence="2" type="ORF">M153_14240002836</name>
</gene>
<sequence>MKIDAINKSEDLVGSKTGMKIDAINKSEDLVGSKTVMKIGTEMRAQNNLEHPVLPKKKEPKKKKIVPERPKSNLFKFIKKETKIISDDQKNDQIKNEKFTAVQFPTNSVVYRTGLKVKSPRNYTKGEKLTYIKFHDTFKPAFHSEHEKLYFRNSVIRNKNILDYDEDSELYFEDEDTGESINYASQSEESTPETDSDDFSLFESDENEYKRPKNTKFRMIFPQTAIQFKKDPKLFGFFSS</sequence>
<dbReference type="AlphaFoldDB" id="A0A0R0M286"/>
<dbReference type="VEuPathDB" id="MicrosporidiaDB:M153_14240002836"/>
<evidence type="ECO:0000313" key="3">
    <source>
        <dbReference type="Proteomes" id="UP000051530"/>
    </source>
</evidence>
<keyword evidence="3" id="KW-1185">Reference proteome</keyword>
<comment type="caution">
    <text evidence="2">The sequence shown here is derived from an EMBL/GenBank/DDBJ whole genome shotgun (WGS) entry which is preliminary data.</text>
</comment>
<dbReference type="Proteomes" id="UP000051530">
    <property type="component" value="Unassembled WGS sequence"/>
</dbReference>
<accession>A0A0R0M286</accession>
<protein>
    <submittedName>
        <fullName evidence="2">Putative Chromatin assembly factor 1 subunit A protein</fullName>
    </submittedName>
</protein>
<reference evidence="2 3" key="1">
    <citation type="submission" date="2015-07" db="EMBL/GenBank/DDBJ databases">
        <title>The genome of Pseudoloma neurophilia, a relevant intracellular parasite of the zebrafish.</title>
        <authorList>
            <person name="Ndikumana S."/>
            <person name="Pelin A."/>
            <person name="Sanders J."/>
            <person name="Corradi N."/>
        </authorList>
    </citation>
    <scope>NUCLEOTIDE SEQUENCE [LARGE SCALE GENOMIC DNA]</scope>
    <source>
        <strain evidence="2 3">MK1</strain>
    </source>
</reference>
<name>A0A0R0M286_9MICR</name>
<evidence type="ECO:0000256" key="1">
    <source>
        <dbReference type="SAM" id="MobiDB-lite"/>
    </source>
</evidence>
<evidence type="ECO:0000313" key="2">
    <source>
        <dbReference type="EMBL" id="KRH93143.1"/>
    </source>
</evidence>
<organism evidence="2 3">
    <name type="scientific">Pseudoloma neurophilia</name>
    <dbReference type="NCBI Taxonomy" id="146866"/>
    <lineage>
        <taxon>Eukaryota</taxon>
        <taxon>Fungi</taxon>
        <taxon>Fungi incertae sedis</taxon>
        <taxon>Microsporidia</taxon>
        <taxon>Pseudoloma</taxon>
    </lineage>
</organism>